<organism evidence="1 2">
    <name type="scientific">Albula glossodonta</name>
    <name type="common">roundjaw bonefish</name>
    <dbReference type="NCBI Taxonomy" id="121402"/>
    <lineage>
        <taxon>Eukaryota</taxon>
        <taxon>Metazoa</taxon>
        <taxon>Chordata</taxon>
        <taxon>Craniata</taxon>
        <taxon>Vertebrata</taxon>
        <taxon>Euteleostomi</taxon>
        <taxon>Actinopterygii</taxon>
        <taxon>Neopterygii</taxon>
        <taxon>Teleostei</taxon>
        <taxon>Albuliformes</taxon>
        <taxon>Albulidae</taxon>
        <taxon>Albula</taxon>
    </lineage>
</organism>
<evidence type="ECO:0000313" key="2">
    <source>
        <dbReference type="Proteomes" id="UP000824540"/>
    </source>
</evidence>
<gene>
    <name evidence="1" type="ORF">JZ751_021972</name>
</gene>
<comment type="caution">
    <text evidence="1">The sequence shown here is derived from an EMBL/GenBank/DDBJ whole genome shotgun (WGS) entry which is preliminary data.</text>
</comment>
<proteinExistence type="predicted"/>
<keyword evidence="2" id="KW-1185">Reference proteome</keyword>
<reference evidence="1" key="1">
    <citation type="thesis" date="2021" institute="BYU ScholarsArchive" country="Provo, UT, USA">
        <title>Applications of and Algorithms for Genome Assembly and Genomic Analyses with an Emphasis on Marine Teleosts.</title>
        <authorList>
            <person name="Pickett B.D."/>
        </authorList>
    </citation>
    <scope>NUCLEOTIDE SEQUENCE</scope>
    <source>
        <strain evidence="1">HI-2016</strain>
    </source>
</reference>
<accession>A0A8T2NI46</accession>
<dbReference type="AlphaFoldDB" id="A0A8T2NI46"/>
<dbReference type="Proteomes" id="UP000824540">
    <property type="component" value="Unassembled WGS sequence"/>
</dbReference>
<evidence type="ECO:0000313" key="1">
    <source>
        <dbReference type="EMBL" id="KAG9340055.1"/>
    </source>
</evidence>
<dbReference type="EMBL" id="JAFBMS010000046">
    <property type="protein sequence ID" value="KAG9340055.1"/>
    <property type="molecule type" value="Genomic_DNA"/>
</dbReference>
<name>A0A8T2NI46_9TELE</name>
<protein>
    <submittedName>
        <fullName evidence="1">Uncharacterized protein</fullName>
    </submittedName>
</protein>
<sequence length="85" mass="9608">MIRFMALKGRFLEKIRSHARLVTAAARAPANTCGAGRKLQVALKTLQTRLQRTCSVKIENATNIHLCLTCQFLQFYLKVFQGVLE</sequence>